<evidence type="ECO:0000256" key="1">
    <source>
        <dbReference type="ARBA" id="ARBA00022630"/>
    </source>
</evidence>
<dbReference type="Proteomes" id="UP000014977">
    <property type="component" value="Unassembled WGS sequence"/>
</dbReference>
<gene>
    <name evidence="4" type="ORF">dsmv_2616</name>
</gene>
<dbReference type="OrthoDB" id="9806179at2"/>
<dbReference type="PRINTS" id="PR00368">
    <property type="entry name" value="FADPNR"/>
</dbReference>
<protein>
    <submittedName>
        <fullName evidence="4">Pyridine nucleotide-disulfide oxidoreductase, FAD/NAD(P)-binding domain containing protein</fullName>
    </submittedName>
</protein>
<dbReference type="PRINTS" id="PR00469">
    <property type="entry name" value="PNDRDTASEII"/>
</dbReference>
<dbReference type="PATRIC" id="fig|1121405.3.peg.2265"/>
<reference evidence="4 5" key="1">
    <citation type="journal article" date="2013" name="Genome Announc.">
        <title>Draft genome sequences for three mercury-methylating, sulfate-reducing bacteria.</title>
        <authorList>
            <person name="Brown S.D."/>
            <person name="Hurt R.A.Jr."/>
            <person name="Gilmour C.C."/>
            <person name="Elias D.A."/>
        </authorList>
    </citation>
    <scope>NUCLEOTIDE SEQUENCE [LARGE SCALE GENOMIC DNA]</scope>
    <source>
        <strain evidence="4 5">DSM 2059</strain>
    </source>
</reference>
<dbReference type="EMBL" id="ATHJ01000090">
    <property type="protein sequence ID" value="EPR39274.1"/>
    <property type="molecule type" value="Genomic_DNA"/>
</dbReference>
<dbReference type="RefSeq" id="WP_020877373.1">
    <property type="nucleotide sequence ID" value="NZ_ATHJ01000090.1"/>
</dbReference>
<name>S7UYG0_DESML</name>
<accession>S7UYG0</accession>
<keyword evidence="1" id="KW-0285">Flavoprotein</keyword>
<dbReference type="STRING" id="897.B2D07_03715"/>
<dbReference type="eggNOG" id="COG0492">
    <property type="taxonomic scope" value="Bacteria"/>
</dbReference>
<dbReference type="InterPro" id="IPR023753">
    <property type="entry name" value="FAD/NAD-binding_dom"/>
</dbReference>
<evidence type="ECO:0000313" key="5">
    <source>
        <dbReference type="Proteomes" id="UP000014977"/>
    </source>
</evidence>
<dbReference type="Pfam" id="PF07992">
    <property type="entry name" value="Pyr_redox_2"/>
    <property type="match status" value="1"/>
</dbReference>
<evidence type="ECO:0000313" key="4">
    <source>
        <dbReference type="EMBL" id="EPR39274.1"/>
    </source>
</evidence>
<sequence>MRSESYDVVVLGTGPAGLQAAIHAARAKVSVLVMGRDVKSSLYRAHLENYCCLEKVTGQEFLQQGIRQASDAGARFLHEDVIRSIGEDDGFTIETESGRTIRTRSLIMAMGISRNRLGVPGEKEFLGKGVSYCVDCDAGFYKGVPVAIVGNASAAVSGALTLVFYASEVHLICGNLEVAKKLENQVRASDIKLHENRAVKEIYGNAAVEAVRLDDGSRIGVAGVFIETGAKGAVELAAALGVELDSEQYKYILTDDDQHTNIPGIFAAGDITGPPWQVAKAVGEGCVAGLAAAKHAKKYR</sequence>
<keyword evidence="2" id="KW-0560">Oxidoreductase</keyword>
<dbReference type="Gene3D" id="3.50.50.60">
    <property type="entry name" value="FAD/NAD(P)-binding domain"/>
    <property type="match status" value="2"/>
</dbReference>
<evidence type="ECO:0000256" key="2">
    <source>
        <dbReference type="ARBA" id="ARBA00023002"/>
    </source>
</evidence>
<dbReference type="AlphaFoldDB" id="S7UYG0"/>
<keyword evidence="5" id="KW-1185">Reference proteome</keyword>
<dbReference type="InterPro" id="IPR036188">
    <property type="entry name" value="FAD/NAD-bd_sf"/>
</dbReference>
<feature type="domain" description="FAD/NAD(P)-binding" evidence="3">
    <location>
        <begin position="6"/>
        <end position="285"/>
    </location>
</feature>
<dbReference type="PANTHER" id="PTHR48105">
    <property type="entry name" value="THIOREDOXIN REDUCTASE 1-RELATED-RELATED"/>
    <property type="match status" value="1"/>
</dbReference>
<proteinExistence type="predicted"/>
<dbReference type="GO" id="GO:0016491">
    <property type="term" value="F:oxidoreductase activity"/>
    <property type="evidence" value="ECO:0007669"/>
    <property type="project" value="UniProtKB-KW"/>
</dbReference>
<evidence type="ECO:0000259" key="3">
    <source>
        <dbReference type="Pfam" id="PF07992"/>
    </source>
</evidence>
<dbReference type="SUPFAM" id="SSF51905">
    <property type="entry name" value="FAD/NAD(P)-binding domain"/>
    <property type="match status" value="1"/>
</dbReference>
<organism evidence="4 5">
    <name type="scientific">Desulfococcus multivorans DSM 2059</name>
    <dbReference type="NCBI Taxonomy" id="1121405"/>
    <lineage>
        <taxon>Bacteria</taxon>
        <taxon>Pseudomonadati</taxon>
        <taxon>Thermodesulfobacteriota</taxon>
        <taxon>Desulfobacteria</taxon>
        <taxon>Desulfobacterales</taxon>
        <taxon>Desulfococcaceae</taxon>
        <taxon>Desulfococcus</taxon>
    </lineage>
</organism>
<dbReference type="InterPro" id="IPR050097">
    <property type="entry name" value="Ferredoxin-NADP_redctase_2"/>
</dbReference>
<comment type="caution">
    <text evidence="4">The sequence shown here is derived from an EMBL/GenBank/DDBJ whole genome shotgun (WGS) entry which is preliminary data.</text>
</comment>